<dbReference type="PANTHER" id="PTHR12241">
    <property type="entry name" value="TUBULIN POLYGLUTAMYLASE"/>
    <property type="match status" value="1"/>
</dbReference>
<dbReference type="GO" id="GO:0015631">
    <property type="term" value="F:tubulin binding"/>
    <property type="evidence" value="ECO:0007669"/>
    <property type="project" value="TreeGrafter"/>
</dbReference>
<dbReference type="GO" id="GO:0000226">
    <property type="term" value="P:microtubule cytoskeleton organization"/>
    <property type="evidence" value="ECO:0007669"/>
    <property type="project" value="TreeGrafter"/>
</dbReference>
<dbReference type="EMBL" id="CAMPGE010004843">
    <property type="protein sequence ID" value="CAI2363694.1"/>
    <property type="molecule type" value="Genomic_DNA"/>
</dbReference>
<evidence type="ECO:0000256" key="4">
    <source>
        <dbReference type="SAM" id="MobiDB-lite"/>
    </source>
</evidence>
<feature type="compositionally biased region" description="Polar residues" evidence="4">
    <location>
        <begin position="10"/>
        <end position="26"/>
    </location>
</feature>
<keyword evidence="3" id="KW-0067">ATP-binding</keyword>
<protein>
    <submittedName>
        <fullName evidence="5">Uncharacterized protein</fullName>
    </submittedName>
</protein>
<reference evidence="5" key="1">
    <citation type="submission" date="2023-07" db="EMBL/GenBank/DDBJ databases">
        <authorList>
            <consortium name="AG Swart"/>
            <person name="Singh M."/>
            <person name="Singh A."/>
            <person name="Seah K."/>
            <person name="Emmerich C."/>
        </authorList>
    </citation>
    <scope>NUCLEOTIDE SEQUENCE</scope>
    <source>
        <strain evidence="5">DP1</strain>
    </source>
</reference>
<dbReference type="AlphaFoldDB" id="A0AAD1UE17"/>
<dbReference type="Pfam" id="PF03133">
    <property type="entry name" value="TTL"/>
    <property type="match status" value="1"/>
</dbReference>
<sequence>MKGREVVSNPHCTTTNSSKNTGNPNYVSEPDGQKDQDIIYSKYPLSRSWELISQDLHDTETALVKMKQGIRDLVNSLLRCYRSSIEAEQADFIEMDGTNEQNDKLFNILGFDIMFDEDLQPWLLETNRNPSMVLTSLVLNESGVLTNKDSKVAIEVKANLINEVAKILINKEDSNYFLKCYDNSDPESEDANFIYERVFKIFKHICGAKLKRTVLINDFINYISSLPEELIRSITSDQIITNLNLKEEGEITLTQFFLMLEKFPEFLSVNFLDFLIRIEED</sequence>
<comment type="caution">
    <text evidence="5">The sequence shown here is derived from an EMBL/GenBank/DDBJ whole genome shotgun (WGS) entry which is preliminary data.</text>
</comment>
<name>A0AAD1UE17_EUPCR</name>
<keyword evidence="1" id="KW-0436">Ligase</keyword>
<evidence type="ECO:0000313" key="5">
    <source>
        <dbReference type="EMBL" id="CAI2363694.1"/>
    </source>
</evidence>
<dbReference type="InterPro" id="IPR004344">
    <property type="entry name" value="TTL/TTLL_fam"/>
</dbReference>
<dbReference type="SUPFAM" id="SSF56059">
    <property type="entry name" value="Glutathione synthetase ATP-binding domain-like"/>
    <property type="match status" value="1"/>
</dbReference>
<dbReference type="GO" id="GO:0005524">
    <property type="term" value="F:ATP binding"/>
    <property type="evidence" value="ECO:0007669"/>
    <property type="project" value="UniProtKB-KW"/>
</dbReference>
<dbReference type="Proteomes" id="UP001295684">
    <property type="component" value="Unassembled WGS sequence"/>
</dbReference>
<organism evidence="5 6">
    <name type="scientific">Euplotes crassus</name>
    <dbReference type="NCBI Taxonomy" id="5936"/>
    <lineage>
        <taxon>Eukaryota</taxon>
        <taxon>Sar</taxon>
        <taxon>Alveolata</taxon>
        <taxon>Ciliophora</taxon>
        <taxon>Intramacronucleata</taxon>
        <taxon>Spirotrichea</taxon>
        <taxon>Hypotrichia</taxon>
        <taxon>Euplotida</taxon>
        <taxon>Euplotidae</taxon>
        <taxon>Moneuplotes</taxon>
    </lineage>
</organism>
<dbReference type="GO" id="GO:0036064">
    <property type="term" value="C:ciliary basal body"/>
    <property type="evidence" value="ECO:0007669"/>
    <property type="project" value="TreeGrafter"/>
</dbReference>
<evidence type="ECO:0000256" key="1">
    <source>
        <dbReference type="ARBA" id="ARBA00022598"/>
    </source>
</evidence>
<keyword evidence="6" id="KW-1185">Reference proteome</keyword>
<dbReference type="GO" id="GO:0070740">
    <property type="term" value="F:tubulin-glutamic acid ligase activity"/>
    <property type="evidence" value="ECO:0007669"/>
    <property type="project" value="TreeGrafter"/>
</dbReference>
<evidence type="ECO:0000256" key="3">
    <source>
        <dbReference type="ARBA" id="ARBA00022840"/>
    </source>
</evidence>
<feature type="region of interest" description="Disordered" evidence="4">
    <location>
        <begin position="1"/>
        <end position="33"/>
    </location>
</feature>
<gene>
    <name evidence="5" type="ORF">ECRASSUSDP1_LOCUS5031</name>
</gene>
<dbReference type="Gene3D" id="3.30.470.20">
    <property type="entry name" value="ATP-grasp fold, B domain"/>
    <property type="match status" value="1"/>
</dbReference>
<evidence type="ECO:0000256" key="2">
    <source>
        <dbReference type="ARBA" id="ARBA00022741"/>
    </source>
</evidence>
<keyword evidence="2" id="KW-0547">Nucleotide-binding</keyword>
<accession>A0AAD1UE17</accession>
<evidence type="ECO:0000313" key="6">
    <source>
        <dbReference type="Proteomes" id="UP001295684"/>
    </source>
</evidence>
<proteinExistence type="predicted"/>